<evidence type="ECO:0000313" key="2">
    <source>
        <dbReference type="Proteomes" id="UP000887116"/>
    </source>
</evidence>
<dbReference type="Proteomes" id="UP000887116">
    <property type="component" value="Unassembled WGS sequence"/>
</dbReference>
<gene>
    <name evidence="1" type="ORF">TNCT_739141</name>
</gene>
<keyword evidence="2" id="KW-1185">Reference proteome</keyword>
<comment type="caution">
    <text evidence="1">The sequence shown here is derived from an EMBL/GenBank/DDBJ whole genome shotgun (WGS) entry which is preliminary data.</text>
</comment>
<dbReference type="AlphaFoldDB" id="A0A8X6L2P5"/>
<name>A0A8X6L2P5_TRICU</name>
<sequence>MSGTVCPIKYKHSPAVINSYTKLDMISFSRKPERVLFSNWANRKACVTINSSNLVIWQPSQLQSSNWRPFGMRSVTYIRLKRGLRKVVQLQVLINYDWYRKEYGKTCWLGQG</sequence>
<protein>
    <submittedName>
        <fullName evidence="1">Uncharacterized protein</fullName>
    </submittedName>
</protein>
<evidence type="ECO:0000313" key="1">
    <source>
        <dbReference type="EMBL" id="GFQ93226.1"/>
    </source>
</evidence>
<accession>A0A8X6L2P5</accession>
<organism evidence="1 2">
    <name type="scientific">Trichonephila clavata</name>
    <name type="common">Joro spider</name>
    <name type="synonym">Nephila clavata</name>
    <dbReference type="NCBI Taxonomy" id="2740835"/>
    <lineage>
        <taxon>Eukaryota</taxon>
        <taxon>Metazoa</taxon>
        <taxon>Ecdysozoa</taxon>
        <taxon>Arthropoda</taxon>
        <taxon>Chelicerata</taxon>
        <taxon>Arachnida</taxon>
        <taxon>Araneae</taxon>
        <taxon>Araneomorphae</taxon>
        <taxon>Entelegynae</taxon>
        <taxon>Araneoidea</taxon>
        <taxon>Nephilidae</taxon>
        <taxon>Trichonephila</taxon>
    </lineage>
</organism>
<dbReference type="EMBL" id="BMAO01014164">
    <property type="protein sequence ID" value="GFQ93226.1"/>
    <property type="molecule type" value="Genomic_DNA"/>
</dbReference>
<reference evidence="1" key="1">
    <citation type="submission" date="2020-07" db="EMBL/GenBank/DDBJ databases">
        <title>Multicomponent nature underlies the extraordinary mechanical properties of spider dragline silk.</title>
        <authorList>
            <person name="Kono N."/>
            <person name="Nakamura H."/>
            <person name="Mori M."/>
            <person name="Yoshida Y."/>
            <person name="Ohtoshi R."/>
            <person name="Malay A.D."/>
            <person name="Moran D.A.P."/>
            <person name="Tomita M."/>
            <person name="Numata K."/>
            <person name="Arakawa K."/>
        </authorList>
    </citation>
    <scope>NUCLEOTIDE SEQUENCE</scope>
</reference>
<proteinExistence type="predicted"/>